<dbReference type="InterPro" id="IPR035360">
    <property type="entry name" value="DUF5420"/>
</dbReference>
<comment type="caution">
    <text evidence="1">The sequence shown here is derived from an EMBL/GenBank/DDBJ whole genome shotgun (WGS) entry which is preliminary data.</text>
</comment>
<dbReference type="OrthoDB" id="6455093at2"/>
<proteinExistence type="predicted"/>
<sequence length="196" mass="22221">MEPRDYRFYKISKEATEQIMKETDEIQAKRHELLKEAIESVGGKGVSFSNSWGENGTTIRAFAFAVDKEFDFAVKESQQTSELKVIRAKANSKKGKEFNATLDATKDELNKKLKDLPCFKDYIINKFDIQCCTISKHGSGAGMQMLETIVGYPQDDKSFLICAIPNHERGMDKQPSIPDCFEEITYGVFYDLSNSN</sequence>
<gene>
    <name evidence="1" type="ORF">M983_0863</name>
</gene>
<keyword evidence="2" id="KW-1185">Reference proteome</keyword>
<dbReference type="RefSeq" id="WP_066747575.1">
    <property type="nucleotide sequence ID" value="NZ_LXEN01000038.1"/>
</dbReference>
<reference evidence="1 2" key="1">
    <citation type="submission" date="2016-04" db="EMBL/GenBank/DDBJ databases">
        <title>ATOL: Assembling a taxonomically balanced genome-scale reconstruction of the evolutionary history of the Enterobacteriaceae.</title>
        <authorList>
            <person name="Plunkett G.III."/>
            <person name="Neeno-Eckwall E.C."/>
            <person name="Glasner J.D."/>
            <person name="Perna N.T."/>
        </authorList>
    </citation>
    <scope>NUCLEOTIDE SEQUENCE [LARGE SCALE GENOMIC DNA]</scope>
    <source>
        <strain evidence="1 2">ATCC 19692</strain>
    </source>
</reference>
<evidence type="ECO:0000313" key="1">
    <source>
        <dbReference type="EMBL" id="OAT34900.1"/>
    </source>
</evidence>
<dbReference type="Proteomes" id="UP000094023">
    <property type="component" value="Unassembled WGS sequence"/>
</dbReference>
<organism evidence="1 2">
    <name type="scientific">Proteus myxofaciens ATCC 19692</name>
    <dbReference type="NCBI Taxonomy" id="1354337"/>
    <lineage>
        <taxon>Bacteria</taxon>
        <taxon>Pseudomonadati</taxon>
        <taxon>Pseudomonadota</taxon>
        <taxon>Gammaproteobacteria</taxon>
        <taxon>Enterobacterales</taxon>
        <taxon>Morganellaceae</taxon>
        <taxon>Proteus</taxon>
    </lineage>
</organism>
<protein>
    <submittedName>
        <fullName evidence="1">EaC family phage protein</fullName>
    </submittedName>
</protein>
<evidence type="ECO:0000313" key="2">
    <source>
        <dbReference type="Proteomes" id="UP000094023"/>
    </source>
</evidence>
<accession>A0A198GDB1</accession>
<dbReference type="Pfam" id="PF17457">
    <property type="entry name" value="DUF5420"/>
    <property type="match status" value="1"/>
</dbReference>
<dbReference type="EMBL" id="LXEN01000038">
    <property type="protein sequence ID" value="OAT34900.1"/>
    <property type="molecule type" value="Genomic_DNA"/>
</dbReference>
<dbReference type="STRING" id="1354337.M983_0863"/>
<name>A0A198GDB1_9GAMM</name>
<dbReference type="AlphaFoldDB" id="A0A198GDB1"/>